<dbReference type="InterPro" id="IPR005064">
    <property type="entry name" value="BUG"/>
</dbReference>
<evidence type="ECO:0000313" key="4">
    <source>
        <dbReference type="Proteomes" id="UP000322110"/>
    </source>
</evidence>
<evidence type="ECO:0000256" key="2">
    <source>
        <dbReference type="SAM" id="MobiDB-lite"/>
    </source>
</evidence>
<gene>
    <name evidence="3" type="ORF">F0Q34_08325</name>
</gene>
<organism evidence="3 4">
    <name type="scientific">Teichococcus oryzae</name>
    <dbReference type="NCBI Taxonomy" id="1608942"/>
    <lineage>
        <taxon>Bacteria</taxon>
        <taxon>Pseudomonadati</taxon>
        <taxon>Pseudomonadota</taxon>
        <taxon>Alphaproteobacteria</taxon>
        <taxon>Acetobacterales</taxon>
        <taxon>Roseomonadaceae</taxon>
        <taxon>Roseomonas</taxon>
    </lineage>
</organism>
<dbReference type="PIRSF" id="PIRSF017082">
    <property type="entry name" value="YflP"/>
    <property type="match status" value="1"/>
</dbReference>
<dbReference type="Pfam" id="PF03401">
    <property type="entry name" value="TctC"/>
    <property type="match status" value="1"/>
</dbReference>
<dbReference type="Proteomes" id="UP000322110">
    <property type="component" value="Unassembled WGS sequence"/>
</dbReference>
<comment type="similarity">
    <text evidence="1">Belongs to the UPF0065 (bug) family.</text>
</comment>
<dbReference type="Gene3D" id="3.40.190.150">
    <property type="entry name" value="Bordetella uptake gene, domain 1"/>
    <property type="match status" value="1"/>
</dbReference>
<dbReference type="EMBL" id="VUKA01000002">
    <property type="protein sequence ID" value="KAA2214035.1"/>
    <property type="molecule type" value="Genomic_DNA"/>
</dbReference>
<proteinExistence type="inferred from homology"/>
<dbReference type="CDD" id="cd07012">
    <property type="entry name" value="PBP2_Bug_TTT"/>
    <property type="match status" value="1"/>
</dbReference>
<dbReference type="InterPro" id="IPR042100">
    <property type="entry name" value="Bug_dom1"/>
</dbReference>
<protein>
    <submittedName>
        <fullName evidence="3">Tripartite tricarboxylate transporter substrate binding protein</fullName>
    </submittedName>
</protein>
<accession>A0A5B2TJ73</accession>
<dbReference type="Gene3D" id="3.40.190.10">
    <property type="entry name" value="Periplasmic binding protein-like II"/>
    <property type="match status" value="1"/>
</dbReference>
<name>A0A5B2TJ73_9PROT</name>
<reference evidence="3 4" key="1">
    <citation type="journal article" date="2015" name="Int. J. Syst. Evol. Microbiol.">
        <title>Roseomonas oryzae sp. nov., isolated from paddy rhizosphere soil.</title>
        <authorList>
            <person name="Ramaprasad E.V."/>
            <person name="Sasikala Ch."/>
            <person name="Ramana Ch.V."/>
        </authorList>
    </citation>
    <scope>NUCLEOTIDE SEQUENCE [LARGE SCALE GENOMIC DNA]</scope>
    <source>
        <strain evidence="3 4">KCTC 42542</strain>
    </source>
</reference>
<dbReference type="PANTHER" id="PTHR42928:SF5">
    <property type="entry name" value="BLR1237 PROTEIN"/>
    <property type="match status" value="1"/>
</dbReference>
<comment type="caution">
    <text evidence="3">The sequence shown here is derived from an EMBL/GenBank/DDBJ whole genome shotgun (WGS) entry which is preliminary data.</text>
</comment>
<evidence type="ECO:0000313" key="3">
    <source>
        <dbReference type="EMBL" id="KAA2214035.1"/>
    </source>
</evidence>
<keyword evidence="4" id="KW-1185">Reference proteome</keyword>
<dbReference type="PANTHER" id="PTHR42928">
    <property type="entry name" value="TRICARBOXYLATE-BINDING PROTEIN"/>
    <property type="match status" value="1"/>
</dbReference>
<dbReference type="AlphaFoldDB" id="A0A5B2TJ73"/>
<feature type="region of interest" description="Disordered" evidence="2">
    <location>
        <begin position="1"/>
        <end position="44"/>
    </location>
</feature>
<sequence length="368" mass="39006">MKHGPWAHPDGSCPERASARHDNRRQAGAGETKHMSSSPRPGFSRRLALLGATGAAMAWTGATPAIAQGSFPRRPITIVVPIPAGGGTDYAARLIAEPMSRLLGQPVVVENRPGGNDVVGLMHVARSQPDGYTLLMGYCGTMAGRAAIGGTGSVSTADDFVPIGQVSDTPQLFVVHPSVPAATLPEFIAHAKANPGKLTYASAGNGSMHHLGTELLKSRTGMDLLHVPYRGTGETISDLVAGRVQFYMNSPPPLVTLVRDNKVRALCVSSNDRHPGLADIPSATEAGLRDLPLNVWFALYAPKDVPAEIRARLSEVMEASLAQPEIQKRAFDAGSLVKFTGPDEVARRLRAEIASWRNIAEAANIRAD</sequence>
<evidence type="ECO:0000256" key="1">
    <source>
        <dbReference type="ARBA" id="ARBA00006987"/>
    </source>
</evidence>
<dbReference type="SUPFAM" id="SSF53850">
    <property type="entry name" value="Periplasmic binding protein-like II"/>
    <property type="match status" value="1"/>
</dbReference>